<keyword evidence="3" id="KW-0645">Protease</keyword>
<dbReference type="InterPro" id="IPR036779">
    <property type="entry name" value="LysM_dom_sf"/>
</dbReference>
<keyword evidence="8" id="KW-1185">Reference proteome</keyword>
<keyword evidence="3" id="KW-0378">Hydrolase</keyword>
<protein>
    <submittedName>
        <fullName evidence="7">Plasminogen</fullName>
    </submittedName>
</protein>
<proteinExistence type="inferred from homology"/>
<dbReference type="PRINTS" id="PR00722">
    <property type="entry name" value="CHYMOTRYPSIN"/>
</dbReference>
<evidence type="ECO:0000256" key="2">
    <source>
        <dbReference type="ARBA" id="ARBA00024195"/>
    </source>
</evidence>
<dbReference type="CDD" id="cd00190">
    <property type="entry name" value="Tryp_SPc"/>
    <property type="match status" value="1"/>
</dbReference>
<dbReference type="FunFam" id="2.40.10.10:FF:000068">
    <property type="entry name" value="transmembrane protease serine 2"/>
    <property type="match status" value="1"/>
</dbReference>
<dbReference type="InterPro" id="IPR001314">
    <property type="entry name" value="Peptidase_S1A"/>
</dbReference>
<evidence type="ECO:0000256" key="1">
    <source>
        <dbReference type="ARBA" id="ARBA00023157"/>
    </source>
</evidence>
<evidence type="ECO:0000259" key="5">
    <source>
        <dbReference type="PROSITE" id="PS50240"/>
    </source>
</evidence>
<feature type="compositionally biased region" description="Polar residues" evidence="4">
    <location>
        <begin position="56"/>
        <end position="81"/>
    </location>
</feature>
<dbReference type="PROSITE" id="PS51782">
    <property type="entry name" value="LYSM"/>
    <property type="match status" value="1"/>
</dbReference>
<name>A0A1W0XE63_HYPEX</name>
<dbReference type="GO" id="GO:0004252">
    <property type="term" value="F:serine-type endopeptidase activity"/>
    <property type="evidence" value="ECO:0007669"/>
    <property type="project" value="InterPro"/>
</dbReference>
<dbReference type="InterPro" id="IPR033116">
    <property type="entry name" value="TRYPSIN_SER"/>
</dbReference>
<sequence length="372" mass="39985">MARITGETLFTIARQYETSAAAIRALNEDGNLDWDLLSPGDVVCVPAGDEEEDADTTQIVESEGSTSPTERPLRSSSTMESPNSLEACSVFPSAIVDGVETRPHAWPWQALIGLASSNGSFPQESFCGGVLIGNQTVLTAAHCIVQCIAADVCIINNKNVSGYRVGLGVHKRSKFHTYIGISKVYVHKDYNFHNGHRNDVAILKLERPVRFSKRVQPVRLPSEQFRLCPGAEVVVTGWGGVDAVPEIPDQYSPGKAANFSDALRQGKIRVIDSERCRLNYGKVFSSATMICAGTEGGGTDACQGDSGGPLVVFDPLPVGPSNKAQSGYVLVGLVSWGVGCGTAGNSGVYTSIPYLLPWIRQMQRRGRMDGYE</sequence>
<dbReference type="PROSITE" id="PS50240">
    <property type="entry name" value="TRYPSIN_DOM"/>
    <property type="match status" value="1"/>
</dbReference>
<organism evidence="7 8">
    <name type="scientific">Hypsibius exemplaris</name>
    <name type="common">Freshwater tardigrade</name>
    <dbReference type="NCBI Taxonomy" id="2072580"/>
    <lineage>
        <taxon>Eukaryota</taxon>
        <taxon>Metazoa</taxon>
        <taxon>Ecdysozoa</taxon>
        <taxon>Tardigrada</taxon>
        <taxon>Eutardigrada</taxon>
        <taxon>Parachela</taxon>
        <taxon>Hypsibioidea</taxon>
        <taxon>Hypsibiidae</taxon>
        <taxon>Hypsibius</taxon>
    </lineage>
</organism>
<comment type="similarity">
    <text evidence="2">Belongs to the peptidase S1 family. CLIP subfamily.</text>
</comment>
<comment type="caution">
    <text evidence="7">The sequence shown here is derived from an EMBL/GenBank/DDBJ whole genome shotgun (WGS) entry which is preliminary data.</text>
</comment>
<evidence type="ECO:0000256" key="4">
    <source>
        <dbReference type="SAM" id="MobiDB-lite"/>
    </source>
</evidence>
<evidence type="ECO:0000313" key="7">
    <source>
        <dbReference type="EMBL" id="OQV25753.1"/>
    </source>
</evidence>
<dbReference type="PANTHER" id="PTHR24252">
    <property type="entry name" value="ACROSIN-RELATED"/>
    <property type="match status" value="1"/>
</dbReference>
<dbReference type="Pfam" id="PF01476">
    <property type="entry name" value="LysM"/>
    <property type="match status" value="1"/>
</dbReference>
<dbReference type="EMBL" id="MTYJ01000002">
    <property type="protein sequence ID" value="OQV25753.1"/>
    <property type="molecule type" value="Genomic_DNA"/>
</dbReference>
<gene>
    <name evidence="7" type="ORF">BV898_00681</name>
</gene>
<dbReference type="SUPFAM" id="SSF54106">
    <property type="entry name" value="LysM domain"/>
    <property type="match status" value="1"/>
</dbReference>
<feature type="region of interest" description="Disordered" evidence="4">
    <location>
        <begin position="46"/>
        <end position="81"/>
    </location>
</feature>
<dbReference type="Pfam" id="PF00089">
    <property type="entry name" value="Trypsin"/>
    <property type="match status" value="1"/>
</dbReference>
<dbReference type="Proteomes" id="UP000192578">
    <property type="component" value="Unassembled WGS sequence"/>
</dbReference>
<evidence type="ECO:0000259" key="6">
    <source>
        <dbReference type="PROSITE" id="PS51782"/>
    </source>
</evidence>
<dbReference type="InterPro" id="IPR001254">
    <property type="entry name" value="Trypsin_dom"/>
</dbReference>
<dbReference type="PROSITE" id="PS00134">
    <property type="entry name" value="TRYPSIN_HIS"/>
    <property type="match status" value="1"/>
</dbReference>
<keyword evidence="3" id="KW-0720">Serine protease</keyword>
<dbReference type="AlphaFoldDB" id="A0A1W0XE63"/>
<feature type="domain" description="Peptidase S1" evidence="5">
    <location>
        <begin position="95"/>
        <end position="364"/>
    </location>
</feature>
<keyword evidence="1" id="KW-1015">Disulfide bond</keyword>
<accession>A0A1W0XE63</accession>
<dbReference type="SMART" id="SM00020">
    <property type="entry name" value="Tryp_SPc"/>
    <property type="match status" value="1"/>
</dbReference>
<dbReference type="FunFam" id="2.40.10.10:FF:000002">
    <property type="entry name" value="Transmembrane protease serine"/>
    <property type="match status" value="1"/>
</dbReference>
<dbReference type="OrthoDB" id="5979691at2759"/>
<dbReference type="InterPro" id="IPR043504">
    <property type="entry name" value="Peptidase_S1_PA_chymotrypsin"/>
</dbReference>
<dbReference type="InterPro" id="IPR009003">
    <property type="entry name" value="Peptidase_S1_PA"/>
</dbReference>
<dbReference type="PANTHER" id="PTHR24252:SF7">
    <property type="entry name" value="HYALIN"/>
    <property type="match status" value="1"/>
</dbReference>
<dbReference type="InterPro" id="IPR018392">
    <property type="entry name" value="LysM"/>
</dbReference>
<evidence type="ECO:0000313" key="8">
    <source>
        <dbReference type="Proteomes" id="UP000192578"/>
    </source>
</evidence>
<evidence type="ECO:0000256" key="3">
    <source>
        <dbReference type="RuleBase" id="RU363034"/>
    </source>
</evidence>
<dbReference type="PROSITE" id="PS00135">
    <property type="entry name" value="TRYPSIN_SER"/>
    <property type="match status" value="1"/>
</dbReference>
<dbReference type="InterPro" id="IPR018114">
    <property type="entry name" value="TRYPSIN_HIS"/>
</dbReference>
<reference evidence="8" key="1">
    <citation type="submission" date="2017-01" db="EMBL/GenBank/DDBJ databases">
        <title>Comparative genomics of anhydrobiosis in the tardigrade Hypsibius dujardini.</title>
        <authorList>
            <person name="Yoshida Y."/>
            <person name="Koutsovoulos G."/>
            <person name="Laetsch D."/>
            <person name="Stevens L."/>
            <person name="Kumar S."/>
            <person name="Horikawa D."/>
            <person name="Ishino K."/>
            <person name="Komine S."/>
            <person name="Tomita M."/>
            <person name="Blaxter M."/>
            <person name="Arakawa K."/>
        </authorList>
    </citation>
    <scope>NUCLEOTIDE SEQUENCE [LARGE SCALE GENOMIC DNA]</scope>
    <source>
        <strain evidence="8">Z151</strain>
    </source>
</reference>
<dbReference type="Gene3D" id="3.10.350.10">
    <property type="entry name" value="LysM domain"/>
    <property type="match status" value="1"/>
</dbReference>
<feature type="domain" description="LysM" evidence="6">
    <location>
        <begin position="1"/>
        <end position="45"/>
    </location>
</feature>
<dbReference type="CDD" id="cd00118">
    <property type="entry name" value="LysM"/>
    <property type="match status" value="1"/>
</dbReference>
<dbReference type="SUPFAM" id="SSF50494">
    <property type="entry name" value="Trypsin-like serine proteases"/>
    <property type="match status" value="1"/>
</dbReference>
<dbReference type="GO" id="GO:0006508">
    <property type="term" value="P:proteolysis"/>
    <property type="evidence" value="ECO:0007669"/>
    <property type="project" value="UniProtKB-KW"/>
</dbReference>
<dbReference type="SMART" id="SM00257">
    <property type="entry name" value="LysM"/>
    <property type="match status" value="1"/>
</dbReference>
<dbReference type="Gene3D" id="2.40.10.10">
    <property type="entry name" value="Trypsin-like serine proteases"/>
    <property type="match status" value="1"/>
</dbReference>